<dbReference type="InterPro" id="IPR029063">
    <property type="entry name" value="SAM-dependent_MTases_sf"/>
</dbReference>
<name>A0A8S5QGP1_9CAUD</name>
<dbReference type="SUPFAM" id="SSF53335">
    <property type="entry name" value="S-adenosyl-L-methionine-dependent methyltransferases"/>
    <property type="match status" value="1"/>
</dbReference>
<keyword evidence="4" id="KW-0175">Coiled coil</keyword>
<dbReference type="GO" id="GO:0043565">
    <property type="term" value="F:sequence-specific DNA binding"/>
    <property type="evidence" value="ECO:0007669"/>
    <property type="project" value="TreeGrafter"/>
</dbReference>
<dbReference type="Pfam" id="PF02086">
    <property type="entry name" value="MethyltransfD12"/>
    <property type="match status" value="1"/>
</dbReference>
<dbReference type="InterPro" id="IPR012327">
    <property type="entry name" value="MeTrfase_D12"/>
</dbReference>
<accession>A0A8S5QGP1</accession>
<evidence type="ECO:0000256" key="1">
    <source>
        <dbReference type="ARBA" id="ARBA00022603"/>
    </source>
</evidence>
<dbReference type="PANTHER" id="PTHR30481:SF4">
    <property type="entry name" value="SITE-SPECIFIC DNA-METHYLTRANSFERASE (ADENINE-SPECIFIC)"/>
    <property type="match status" value="1"/>
</dbReference>
<dbReference type="PRINTS" id="PR00505">
    <property type="entry name" value="D12N6MTFRASE"/>
</dbReference>
<dbReference type="PIRSF" id="PIRSF000398">
    <property type="entry name" value="M_m6A_EcoRV"/>
    <property type="match status" value="1"/>
</dbReference>
<dbReference type="GO" id="GO:1904047">
    <property type="term" value="F:S-adenosyl-L-methionine binding"/>
    <property type="evidence" value="ECO:0007669"/>
    <property type="project" value="TreeGrafter"/>
</dbReference>
<dbReference type="EMBL" id="BK015656">
    <property type="protein sequence ID" value="DAE18462.1"/>
    <property type="molecule type" value="Genomic_DNA"/>
</dbReference>
<dbReference type="GO" id="GO:0006298">
    <property type="term" value="P:mismatch repair"/>
    <property type="evidence" value="ECO:0007669"/>
    <property type="project" value="TreeGrafter"/>
</dbReference>
<dbReference type="GO" id="GO:0032259">
    <property type="term" value="P:methylation"/>
    <property type="evidence" value="ECO:0007669"/>
    <property type="project" value="UniProtKB-KW"/>
</dbReference>
<sequence length="272" mass="31486">MLTCKEVKAIMKAILKYPGAKNRIAKWIVDNIPTHKVYCEPFFGSGAVFFNKEPCYNEILNDIDDEVYNFFKVLRTESSELAEAINLTPYCRIEYESAYESATANNDVERARLFAIKCWQGFGCGNKYKNGFRRGIGVTSPNPAKAWGELPTTLQFAAERLKNAQIEHKDAIDLIKSLRGKETFIYVDPPYLLNTRKVNLYNHELDDEYHKRLLKVICDSDCKIMISGYDNELYNLYLKDWNKLSKNTTAECSVKRTETIWMNYNETEQISI</sequence>
<dbReference type="Gene3D" id="3.40.50.150">
    <property type="entry name" value="Vaccinia Virus protein VP39"/>
    <property type="match status" value="2"/>
</dbReference>
<reference evidence="5" key="1">
    <citation type="journal article" date="2021" name="Proc. Natl. Acad. Sci. U.S.A.">
        <title>A Catalog of Tens of Thousands of Viruses from Human Metagenomes Reveals Hidden Associations with Chronic Diseases.</title>
        <authorList>
            <person name="Tisza M.J."/>
            <person name="Buck C.B."/>
        </authorList>
    </citation>
    <scope>NUCLEOTIDE SEQUENCE</scope>
    <source>
        <strain evidence="5">CtNs77</strain>
    </source>
</reference>
<feature type="coiled-coil region" evidence="4">
    <location>
        <begin position="154"/>
        <end position="181"/>
    </location>
</feature>
<evidence type="ECO:0000256" key="4">
    <source>
        <dbReference type="SAM" id="Coils"/>
    </source>
</evidence>
<proteinExistence type="predicted"/>
<evidence type="ECO:0000256" key="2">
    <source>
        <dbReference type="ARBA" id="ARBA00022679"/>
    </source>
</evidence>
<dbReference type="PANTHER" id="PTHR30481">
    <property type="entry name" value="DNA ADENINE METHYLASE"/>
    <property type="match status" value="1"/>
</dbReference>
<keyword evidence="1 5" id="KW-0489">Methyltransferase</keyword>
<protein>
    <submittedName>
        <fullName evidence="5">DNA adenine methylase</fullName>
    </submittedName>
</protein>
<evidence type="ECO:0000313" key="5">
    <source>
        <dbReference type="EMBL" id="DAE18462.1"/>
    </source>
</evidence>
<keyword evidence="2" id="KW-0808">Transferase</keyword>
<keyword evidence="3" id="KW-0949">S-adenosyl-L-methionine</keyword>
<dbReference type="InterPro" id="IPR012263">
    <property type="entry name" value="M_m6A_EcoRV"/>
</dbReference>
<evidence type="ECO:0000256" key="3">
    <source>
        <dbReference type="ARBA" id="ARBA00022691"/>
    </source>
</evidence>
<dbReference type="GO" id="GO:0009007">
    <property type="term" value="F:site-specific DNA-methyltransferase (adenine-specific) activity"/>
    <property type="evidence" value="ECO:0007669"/>
    <property type="project" value="UniProtKB-EC"/>
</dbReference>
<dbReference type="GO" id="GO:0009307">
    <property type="term" value="P:DNA restriction-modification system"/>
    <property type="evidence" value="ECO:0007669"/>
    <property type="project" value="InterPro"/>
</dbReference>
<organism evidence="5">
    <name type="scientific">Siphoviridae sp. ctNs77</name>
    <dbReference type="NCBI Taxonomy" id="2825473"/>
    <lineage>
        <taxon>Viruses</taxon>
        <taxon>Duplodnaviria</taxon>
        <taxon>Heunggongvirae</taxon>
        <taxon>Uroviricota</taxon>
        <taxon>Caudoviricetes</taxon>
    </lineage>
</organism>